<evidence type="ECO:0000313" key="3">
    <source>
        <dbReference type="Proteomes" id="UP000033859"/>
    </source>
</evidence>
<dbReference type="Proteomes" id="UP000033859">
    <property type="component" value="Unassembled WGS sequence"/>
</dbReference>
<gene>
    <name evidence="2" type="ORF">UU84_C0050G0005</name>
</gene>
<dbReference type="AlphaFoldDB" id="A0A0G1AI48"/>
<comment type="caution">
    <text evidence="2">The sequence shown here is derived from an EMBL/GenBank/DDBJ whole genome shotgun (WGS) entry which is preliminary data.</text>
</comment>
<evidence type="ECO:0000313" key="2">
    <source>
        <dbReference type="EMBL" id="KKS24978.1"/>
    </source>
</evidence>
<dbReference type="Pfam" id="PF18895">
    <property type="entry name" value="T4SS_pilin"/>
    <property type="match status" value="1"/>
</dbReference>
<evidence type="ECO:0000256" key="1">
    <source>
        <dbReference type="SAM" id="Phobius"/>
    </source>
</evidence>
<feature type="transmembrane region" description="Helical" evidence="1">
    <location>
        <begin position="85"/>
        <end position="107"/>
    </location>
</feature>
<sequence length="113" mass="11613">MLGVLAVAVVVLAGAVNFVSAYGELPEGIPVTLGEVEAIIHTIAVFLILIGGVLAVIFIILAGVKYMYAGSDSAKVGEAQTMLKNGVIGAAIVMGVGVIIQTIAVLVNRDFFR</sequence>
<keyword evidence="1" id="KW-0812">Transmembrane</keyword>
<feature type="transmembrane region" description="Helical" evidence="1">
    <location>
        <begin position="40"/>
        <end position="64"/>
    </location>
</feature>
<accession>A0A0G1AI48</accession>
<organism evidence="2 3">
    <name type="scientific">Candidatus Yanofskybacteria bacterium GW2011_GWC2_41_9</name>
    <dbReference type="NCBI Taxonomy" id="1619029"/>
    <lineage>
        <taxon>Bacteria</taxon>
        <taxon>Candidatus Yanofskyibacteriota</taxon>
    </lineage>
</organism>
<proteinExistence type="predicted"/>
<dbReference type="EMBL" id="LCCE01000050">
    <property type="protein sequence ID" value="KKS24978.1"/>
    <property type="molecule type" value="Genomic_DNA"/>
</dbReference>
<keyword evidence="1" id="KW-0472">Membrane</keyword>
<dbReference type="InterPro" id="IPR043993">
    <property type="entry name" value="T4SS_pilin"/>
</dbReference>
<keyword evidence="1" id="KW-1133">Transmembrane helix</keyword>
<reference evidence="2 3" key="1">
    <citation type="journal article" date="2015" name="Nature">
        <title>rRNA introns, odd ribosomes, and small enigmatic genomes across a large radiation of phyla.</title>
        <authorList>
            <person name="Brown C.T."/>
            <person name="Hug L.A."/>
            <person name="Thomas B.C."/>
            <person name="Sharon I."/>
            <person name="Castelle C.J."/>
            <person name="Singh A."/>
            <person name="Wilkins M.J."/>
            <person name="Williams K.H."/>
            <person name="Banfield J.F."/>
        </authorList>
    </citation>
    <scope>NUCLEOTIDE SEQUENCE [LARGE SCALE GENOMIC DNA]</scope>
</reference>
<protein>
    <submittedName>
        <fullName evidence="2">Uncharacterized protein</fullName>
    </submittedName>
</protein>
<name>A0A0G1AI48_9BACT</name>